<dbReference type="Proteomes" id="UP001107961">
    <property type="component" value="Unassembled WGS sequence"/>
</dbReference>
<gene>
    <name evidence="2" type="ORF">LZG35_19090</name>
</gene>
<dbReference type="InterPro" id="IPR016087">
    <property type="entry name" value="Chalcone_isomerase"/>
</dbReference>
<reference evidence="2" key="1">
    <citation type="submission" date="2022-01" db="EMBL/GenBank/DDBJ databases">
        <authorList>
            <person name="Karlyshev A.V."/>
            <person name="Jaspars M."/>
        </authorList>
    </citation>
    <scope>NUCLEOTIDE SEQUENCE</scope>
    <source>
        <strain evidence="2">AGSA3-2</strain>
    </source>
</reference>
<keyword evidence="2" id="KW-0413">Isomerase</keyword>
<proteinExistence type="predicted"/>
<dbReference type="SUPFAM" id="SSF54626">
    <property type="entry name" value="Chalcone isomerase"/>
    <property type="match status" value="1"/>
</dbReference>
<sequence length="167" mass="18266">MFAVVLCPILSATVGARPFDAMPACSQAEVKALRFITVGRASLHRPDCNTTSPLSAPLRLDFTYYREIPGDAFAKAARKIIKRNLPAVAFKRLASRIDAFNAAYQTIQEGDRYSLDYHADGTLVLLLNGEAVAREKGDDFASAYLSIWFGERPYSDALKAALMDVGS</sequence>
<dbReference type="RefSeq" id="WP_158549009.1">
    <property type="nucleotide sequence ID" value="NZ_CP102389.1"/>
</dbReference>
<evidence type="ECO:0000313" key="3">
    <source>
        <dbReference type="Proteomes" id="UP001107961"/>
    </source>
</evidence>
<organism evidence="2 3">
    <name type="scientific">Alloalcanivorax xenomutans</name>
    <dbReference type="NCBI Taxonomy" id="1094342"/>
    <lineage>
        <taxon>Bacteria</taxon>
        <taxon>Pseudomonadati</taxon>
        <taxon>Pseudomonadota</taxon>
        <taxon>Gammaproteobacteria</taxon>
        <taxon>Oceanospirillales</taxon>
        <taxon>Alcanivoracaceae</taxon>
        <taxon>Alloalcanivorax</taxon>
    </lineage>
</organism>
<evidence type="ECO:0000259" key="1">
    <source>
        <dbReference type="Pfam" id="PF16036"/>
    </source>
</evidence>
<dbReference type="AlphaFoldDB" id="A0A9Q3ZEG1"/>
<feature type="domain" description="Chalcone isomerase" evidence="1">
    <location>
        <begin position="56"/>
        <end position="163"/>
    </location>
</feature>
<accession>A0A9Q3ZEG1</accession>
<dbReference type="Pfam" id="PF16036">
    <property type="entry name" value="Chalcone_3"/>
    <property type="match status" value="1"/>
</dbReference>
<dbReference type="InterPro" id="IPR036298">
    <property type="entry name" value="Chalcone_isomerase_sf"/>
</dbReference>
<dbReference type="GO" id="GO:0016872">
    <property type="term" value="F:intramolecular lyase activity"/>
    <property type="evidence" value="ECO:0007669"/>
    <property type="project" value="InterPro"/>
</dbReference>
<name>A0A9Q3ZEG1_9GAMM</name>
<keyword evidence="3" id="KW-1185">Reference proteome</keyword>
<dbReference type="EMBL" id="JAJVKT010000029">
    <property type="protein sequence ID" value="MCE7510748.1"/>
    <property type="molecule type" value="Genomic_DNA"/>
</dbReference>
<evidence type="ECO:0000313" key="2">
    <source>
        <dbReference type="EMBL" id="MCE7510748.1"/>
    </source>
</evidence>
<protein>
    <submittedName>
        <fullName evidence="2">Chalcone isomerase family protein</fullName>
    </submittedName>
</protein>
<comment type="caution">
    <text evidence="2">The sequence shown here is derived from an EMBL/GenBank/DDBJ whole genome shotgun (WGS) entry which is preliminary data.</text>
</comment>